<dbReference type="Gene3D" id="2.60.120.200">
    <property type="match status" value="1"/>
</dbReference>
<dbReference type="InterPro" id="IPR013320">
    <property type="entry name" value="ConA-like_dom_sf"/>
</dbReference>
<keyword evidence="8" id="KW-0732">Signal</keyword>
<dbReference type="GeneID" id="106821315"/>
<dbReference type="RefSeq" id="XP_014681553.1">
    <property type="nucleotide sequence ID" value="XM_014826067.1"/>
</dbReference>
<evidence type="ECO:0000313" key="10">
    <source>
        <dbReference type="Proteomes" id="UP000695022"/>
    </source>
</evidence>
<gene>
    <name evidence="11" type="primary">LOC106821315</name>
</gene>
<evidence type="ECO:0000256" key="3">
    <source>
        <dbReference type="ARBA" id="ARBA00022837"/>
    </source>
</evidence>
<keyword evidence="4" id="KW-1015">Disulfide bond</keyword>
<evidence type="ECO:0000256" key="2">
    <source>
        <dbReference type="ARBA" id="ARBA00022723"/>
    </source>
</evidence>
<evidence type="ECO:0000256" key="8">
    <source>
        <dbReference type="SAM" id="SignalP"/>
    </source>
</evidence>
<evidence type="ECO:0000256" key="4">
    <source>
        <dbReference type="ARBA" id="ARBA00023157"/>
    </source>
</evidence>
<dbReference type="SMART" id="SM00159">
    <property type="entry name" value="PTX"/>
    <property type="match status" value="1"/>
</dbReference>
<keyword evidence="10" id="KW-1185">Reference proteome</keyword>
<reference evidence="11" key="1">
    <citation type="submission" date="2025-08" db="UniProtKB">
        <authorList>
            <consortium name="RefSeq"/>
        </authorList>
    </citation>
    <scope>IDENTIFICATION</scope>
</reference>
<dbReference type="InterPro" id="IPR051360">
    <property type="entry name" value="Neuronal_Pentraxin_Related"/>
</dbReference>
<dbReference type="SUPFAM" id="SSF49899">
    <property type="entry name" value="Concanavalin A-like lectins/glucanases"/>
    <property type="match status" value="1"/>
</dbReference>
<comment type="caution">
    <text evidence="6">Lacks conserved residue(s) required for the propagation of feature annotation.</text>
</comment>
<sequence length="414" mass="46756">MKTAILILLLGLLLNGITSQTSLPEGTFELVFPTKSNDSYATSNSSLPRLNTFTVCLRARTISSGANLTVLSYVGEPAEGALFAVYIAPEGVGFDIGDSNAEVLAQQVRDGESHDICVLWSATDGIWVIYVDAVLVGNGSGIAVDEDIVGGATVVVGQRAGDGESAFRPDEGFQGYLRDVNVFVGWLTAARVQEVHDACASEGDALAWDDLRSAALQGDVSLADVICEAAVTRPPVNAYPYYYGGRTEATTTNATTEIPTYRRYGYHRDDKTTTTSRPRYRHRTTTTERPSYRRYSYRHRTTTTERPSYRRYGYPHRTTTTERPSYRRYSYRHRTTTTERPSYRRYGYRHRTTTTERPSYRRYGYHHSHRTTTDRPSYRRYGYHRSSRTTTKRPSYRRYGYSSKSSAKRSGYRG</sequence>
<feature type="region of interest" description="Disordered" evidence="7">
    <location>
        <begin position="254"/>
        <end position="414"/>
    </location>
</feature>
<dbReference type="PROSITE" id="PS51828">
    <property type="entry name" value="PTX_2"/>
    <property type="match status" value="1"/>
</dbReference>
<evidence type="ECO:0000256" key="6">
    <source>
        <dbReference type="PROSITE-ProRule" id="PRU01172"/>
    </source>
</evidence>
<protein>
    <submittedName>
        <fullName evidence="11">Uncharacterized protein LOC106821315</fullName>
    </submittedName>
</protein>
<evidence type="ECO:0000259" key="9">
    <source>
        <dbReference type="PROSITE" id="PS51828"/>
    </source>
</evidence>
<dbReference type="PRINTS" id="PR00895">
    <property type="entry name" value="PENTAXIN"/>
</dbReference>
<comment type="cofactor">
    <cofactor evidence="1">
        <name>Ca(2+)</name>
        <dbReference type="ChEBI" id="CHEBI:29108"/>
    </cofactor>
</comment>
<dbReference type="InterPro" id="IPR001759">
    <property type="entry name" value="PTX_dom"/>
</dbReference>
<evidence type="ECO:0000313" key="11">
    <source>
        <dbReference type="RefSeq" id="XP_014681553.1"/>
    </source>
</evidence>
<proteinExistence type="predicted"/>
<dbReference type="PANTHER" id="PTHR19277:SF125">
    <property type="entry name" value="B6"/>
    <property type="match status" value="1"/>
</dbReference>
<keyword evidence="2" id="KW-0479">Metal-binding</keyword>
<accession>A0ABM1FAT2</accession>
<feature type="domain" description="Pentraxin (PTX)" evidence="9">
    <location>
        <begin position="26"/>
        <end position="227"/>
    </location>
</feature>
<keyword evidence="5" id="KW-0325">Glycoprotein</keyword>
<evidence type="ECO:0000256" key="1">
    <source>
        <dbReference type="ARBA" id="ARBA00001913"/>
    </source>
</evidence>
<feature type="compositionally biased region" description="Basic residues" evidence="7">
    <location>
        <begin position="381"/>
        <end position="396"/>
    </location>
</feature>
<feature type="signal peptide" evidence="8">
    <location>
        <begin position="1"/>
        <end position="19"/>
    </location>
</feature>
<keyword evidence="3" id="KW-0106">Calcium</keyword>
<feature type="chain" id="PRO_5045705673" evidence="8">
    <location>
        <begin position="20"/>
        <end position="414"/>
    </location>
</feature>
<organism evidence="10 11">
    <name type="scientific">Priapulus caudatus</name>
    <name type="common">Priapulid worm</name>
    <dbReference type="NCBI Taxonomy" id="37621"/>
    <lineage>
        <taxon>Eukaryota</taxon>
        <taxon>Metazoa</taxon>
        <taxon>Ecdysozoa</taxon>
        <taxon>Scalidophora</taxon>
        <taxon>Priapulida</taxon>
        <taxon>Priapulimorpha</taxon>
        <taxon>Priapulimorphida</taxon>
        <taxon>Priapulidae</taxon>
        <taxon>Priapulus</taxon>
    </lineage>
</organism>
<evidence type="ECO:0000256" key="5">
    <source>
        <dbReference type="ARBA" id="ARBA00023180"/>
    </source>
</evidence>
<evidence type="ECO:0000256" key="7">
    <source>
        <dbReference type="SAM" id="MobiDB-lite"/>
    </source>
</evidence>
<name>A0ABM1FAT2_PRICU</name>
<dbReference type="Pfam" id="PF00354">
    <property type="entry name" value="Pentaxin"/>
    <property type="match status" value="1"/>
</dbReference>
<dbReference type="Proteomes" id="UP000695022">
    <property type="component" value="Unplaced"/>
</dbReference>
<dbReference type="PANTHER" id="PTHR19277">
    <property type="entry name" value="PENTRAXIN"/>
    <property type="match status" value="1"/>
</dbReference>